<evidence type="ECO:0000313" key="1">
    <source>
        <dbReference type="EMBL" id="KAK1144497.1"/>
    </source>
</evidence>
<dbReference type="EMBL" id="JAOPJF010000030">
    <property type="protein sequence ID" value="KAK1144497.1"/>
    <property type="molecule type" value="Genomic_DNA"/>
</dbReference>
<reference evidence="1 2" key="1">
    <citation type="journal article" date="2023" name="ACS Omega">
        <title>Identification of the Neoaspergillic Acid Biosynthesis Gene Cluster by Establishing an In Vitro CRISPR-Ribonucleoprotein Genetic System in Aspergillus melleus.</title>
        <authorList>
            <person name="Yuan B."/>
            <person name="Grau M.F."/>
            <person name="Murata R.M."/>
            <person name="Torok T."/>
            <person name="Venkateswaran K."/>
            <person name="Stajich J.E."/>
            <person name="Wang C.C.C."/>
        </authorList>
    </citation>
    <scope>NUCLEOTIDE SEQUENCE [LARGE SCALE GENOMIC DNA]</scope>
    <source>
        <strain evidence="1 2">IMV 1140</strain>
    </source>
</reference>
<keyword evidence="2" id="KW-1185">Reference proteome</keyword>
<proteinExistence type="predicted"/>
<sequence>MTDFEDHRAPMLRTLKGQTLRIPDLAALLYPDWHVEQHELEPEVRRDIGNNFVERWFPEDFRRQKFAKRSFAAAAGYFCSGCQVERFLTLAQLMYWFFVWDDGKVSGVSKKLDYN</sequence>
<accession>A0ACC3B2X4</accession>
<comment type="caution">
    <text evidence="1">The sequence shown here is derived from an EMBL/GenBank/DDBJ whole genome shotgun (WGS) entry which is preliminary data.</text>
</comment>
<name>A0ACC3B2X4_9EURO</name>
<organism evidence="1 2">
    <name type="scientific">Aspergillus melleus</name>
    <dbReference type="NCBI Taxonomy" id="138277"/>
    <lineage>
        <taxon>Eukaryota</taxon>
        <taxon>Fungi</taxon>
        <taxon>Dikarya</taxon>
        <taxon>Ascomycota</taxon>
        <taxon>Pezizomycotina</taxon>
        <taxon>Eurotiomycetes</taxon>
        <taxon>Eurotiomycetidae</taxon>
        <taxon>Eurotiales</taxon>
        <taxon>Aspergillaceae</taxon>
        <taxon>Aspergillus</taxon>
        <taxon>Aspergillus subgen. Circumdati</taxon>
    </lineage>
</organism>
<protein>
    <submittedName>
        <fullName evidence="1">Uncharacterized protein</fullName>
    </submittedName>
</protein>
<dbReference type="Proteomes" id="UP001177260">
    <property type="component" value="Unassembled WGS sequence"/>
</dbReference>
<gene>
    <name evidence="1" type="ORF">N8T08_005370</name>
</gene>
<evidence type="ECO:0000313" key="2">
    <source>
        <dbReference type="Proteomes" id="UP001177260"/>
    </source>
</evidence>